<feature type="site" description="Transition state stabilizer" evidence="12">
    <location>
        <position position="431"/>
    </location>
</feature>
<dbReference type="Gene3D" id="2.60.40.1910">
    <property type="match status" value="1"/>
</dbReference>
<dbReference type="STRING" id="584787.GCA_001247655_04011"/>
<dbReference type="EMBL" id="RJUL01000006">
    <property type="protein sequence ID" value="ROQ24945.1"/>
    <property type="molecule type" value="Genomic_DNA"/>
</dbReference>
<evidence type="ECO:0000259" key="17">
    <source>
        <dbReference type="Pfam" id="PF11838"/>
    </source>
</evidence>
<dbReference type="GO" id="GO:0006508">
    <property type="term" value="P:proteolysis"/>
    <property type="evidence" value="ECO:0007669"/>
    <property type="project" value="UniProtKB-KW"/>
</dbReference>
<evidence type="ECO:0000256" key="8">
    <source>
        <dbReference type="ARBA" id="ARBA00023049"/>
    </source>
</evidence>
<evidence type="ECO:0000256" key="5">
    <source>
        <dbReference type="ARBA" id="ARBA00022723"/>
    </source>
</evidence>
<keyword evidence="20" id="KW-1185">Reference proteome</keyword>
<dbReference type="FunFam" id="1.10.390.10:FF:000006">
    <property type="entry name" value="Puromycin-sensitive aminopeptidase"/>
    <property type="match status" value="1"/>
</dbReference>
<evidence type="ECO:0000256" key="12">
    <source>
        <dbReference type="PIRSR" id="PIRSR634016-4"/>
    </source>
</evidence>
<keyword evidence="3 13" id="KW-0031">Aminopeptidase</keyword>
<dbReference type="InterPro" id="IPR050344">
    <property type="entry name" value="Peptidase_M1_aminopeptidases"/>
</dbReference>
<dbReference type="EC" id="3.4.11.-" evidence="13"/>
<dbReference type="GO" id="GO:0016285">
    <property type="term" value="F:alanyl aminopeptidase activity"/>
    <property type="evidence" value="ECO:0007669"/>
    <property type="project" value="UniProtKB-EC"/>
</dbReference>
<sequence length="880" mass="96442">MRKFILSALSLALLGCQDPAATDTQTDAQAPAAAEVAKPAPEAESIPTAQLPQWAAPSHYQLTLWINPDSGEFKGQGEIQMTLDKASDHLWMHAKDMTALTIKAVTAKGETLDTQIQQMDDSGVIRVAFPHNIDAQKLTLKVSYEAPYNKSLEGLYKVSEGGRNYAFTQFEAIDARRAFPGFDEPRFKVPFDVTLAIPKGMKAIANTPEVARKDDGDWTYIQFATTKPLPTYLLAFAVGDLDIVDWQPMPKTALRDREVPLRGVAVHGKGDKLKFALENSAGIVETLEDYFGIPYPYKKLDIIAVPDFAAGAMENPGAITYREQLLLMDDDAPFWQKRSYASVHAHELAHQWFGDLVTMPWWTDIWLNEAFATWAGNKAAATWAPDWGYGLGIAQGGQRAMSADSLVNMREIRQPILDNSDISNAFDGITYQKGGAVLKMFEYFVGPETFQKGVHQYLVDHAWGNGTAEDFVSAIAVAANNPAVNNAFMSFLTQTGVPKVTVETSCNDGKGSMTLTQSRYLPLGSKGDPARTWDLPFCYSVDGQRSCELLTQKSTALSLASCPEHIVPNADGTGYYRFSVSNWQPLISDLSSLSKAEALSVLDSFNAALADGSLSVDAYLAQVPFIAKLKDRELATAPLGQLGFILKHQTQDKAALKAKLTAWYGPRLKALGLSAKPGEAKDDTLLRATLTAFMASTVKDKTVRSQLDNAAEAHLAGKDAGISPDLIGLAMETWAQDKGQSAFDTLKARLAKSEDAVVRQRAVMALAGLEAPKLSAQVLDMAINGDLRVNERFMLLGGQAYNDETRDQTYAWFKANRQAVEAIWPESNRKRIVSAFSGFCSEDKARDLEEYFTKLDYRGGERNLKGAVEQIELCSARAKQ</sequence>
<reference evidence="19 20" key="1">
    <citation type="submission" date="2018-11" db="EMBL/GenBank/DDBJ databases">
        <title>Genomic Encyclopedia of Type Strains, Phase IV (KMG-IV): sequencing the most valuable type-strain genomes for metagenomic binning, comparative biology and taxonomic classification.</title>
        <authorList>
            <person name="Goeker M."/>
        </authorList>
    </citation>
    <scope>NUCLEOTIDE SEQUENCE [LARGE SCALE GENOMIC DNA]</scope>
    <source>
        <strain evidence="19 20">DSM 21945</strain>
    </source>
</reference>
<dbReference type="Proteomes" id="UP000268033">
    <property type="component" value="Unassembled WGS sequence"/>
</dbReference>
<dbReference type="PANTHER" id="PTHR11533">
    <property type="entry name" value="PROTEASE M1 ZINC METALLOPROTEASE"/>
    <property type="match status" value="1"/>
</dbReference>
<dbReference type="Gene3D" id="1.25.50.20">
    <property type="match status" value="1"/>
</dbReference>
<dbReference type="CDD" id="cd09601">
    <property type="entry name" value="M1_APN-Q_like"/>
    <property type="match status" value="1"/>
</dbReference>
<proteinExistence type="inferred from homology"/>
<dbReference type="PANTHER" id="PTHR11533:SF174">
    <property type="entry name" value="PUROMYCIN-SENSITIVE AMINOPEPTIDASE-RELATED"/>
    <property type="match status" value="1"/>
</dbReference>
<accession>A0A3N1P8R6</accession>
<dbReference type="GO" id="GO:0005615">
    <property type="term" value="C:extracellular space"/>
    <property type="evidence" value="ECO:0007669"/>
    <property type="project" value="TreeGrafter"/>
</dbReference>
<feature type="active site" description="Proton acceptor" evidence="9">
    <location>
        <position position="347"/>
    </location>
</feature>
<dbReference type="PRINTS" id="PR00756">
    <property type="entry name" value="ALADIPTASE"/>
</dbReference>
<keyword evidence="5 11" id="KW-0479">Metal-binding</keyword>
<evidence type="ECO:0000256" key="11">
    <source>
        <dbReference type="PIRSR" id="PIRSR634016-3"/>
    </source>
</evidence>
<comment type="similarity">
    <text evidence="2 13">Belongs to the peptidase M1 family.</text>
</comment>
<dbReference type="SUPFAM" id="SSF55486">
    <property type="entry name" value="Metalloproteases ('zincins'), catalytic domain"/>
    <property type="match status" value="1"/>
</dbReference>
<evidence type="ECO:0000256" key="14">
    <source>
        <dbReference type="SAM" id="MobiDB-lite"/>
    </source>
</evidence>
<gene>
    <name evidence="19" type="ORF">EDC28_106193</name>
</gene>
<evidence type="ECO:0000313" key="19">
    <source>
        <dbReference type="EMBL" id="ROQ24945.1"/>
    </source>
</evidence>
<keyword evidence="7 11" id="KW-0862">Zinc</keyword>
<dbReference type="InterPro" id="IPR024571">
    <property type="entry name" value="ERAP1-like_C_dom"/>
</dbReference>
<organism evidence="19 20">
    <name type="scientific">Gallaecimonas pentaromativorans</name>
    <dbReference type="NCBI Taxonomy" id="584787"/>
    <lineage>
        <taxon>Bacteria</taxon>
        <taxon>Pseudomonadati</taxon>
        <taxon>Pseudomonadota</taxon>
        <taxon>Gammaproteobacteria</taxon>
        <taxon>Enterobacterales</taxon>
        <taxon>Gallaecimonadaceae</taxon>
        <taxon>Gallaecimonas</taxon>
    </lineage>
</organism>
<dbReference type="GO" id="GO:0005737">
    <property type="term" value="C:cytoplasm"/>
    <property type="evidence" value="ECO:0007669"/>
    <property type="project" value="TreeGrafter"/>
</dbReference>
<dbReference type="SUPFAM" id="SSF63737">
    <property type="entry name" value="Leukotriene A4 hydrolase N-terminal domain"/>
    <property type="match status" value="1"/>
</dbReference>
<feature type="binding site" evidence="10">
    <location>
        <position position="829"/>
    </location>
    <ligand>
        <name>substrate</name>
    </ligand>
</feature>
<evidence type="ECO:0000313" key="20">
    <source>
        <dbReference type="Proteomes" id="UP000268033"/>
    </source>
</evidence>
<comment type="catalytic activity">
    <reaction evidence="1">
        <text>Release of an N-terminal amino acid, Xaa-|-Yaa- from a peptide, amide or arylamide. Xaa is preferably Ala, but may be most amino acids including Pro (slow action). When a terminal hydrophobic residue is followed by a prolyl residue, the two may be released as an intact Xaa-Pro dipeptide.</text>
        <dbReference type="EC" id="3.4.11.2"/>
    </reaction>
</comment>
<feature type="domain" description="ERAP1-like C-terminal" evidence="17">
    <location>
        <begin position="566"/>
        <end position="872"/>
    </location>
</feature>
<dbReference type="Pfam" id="PF17900">
    <property type="entry name" value="Peptidase_M1_N"/>
    <property type="match status" value="1"/>
</dbReference>
<dbReference type="GO" id="GO:0042277">
    <property type="term" value="F:peptide binding"/>
    <property type="evidence" value="ECO:0007669"/>
    <property type="project" value="TreeGrafter"/>
</dbReference>
<evidence type="ECO:0000256" key="7">
    <source>
        <dbReference type="ARBA" id="ARBA00022833"/>
    </source>
</evidence>
<evidence type="ECO:0000259" key="18">
    <source>
        <dbReference type="Pfam" id="PF17900"/>
    </source>
</evidence>
<feature type="binding site" evidence="10">
    <location>
        <begin position="311"/>
        <end position="315"/>
    </location>
    <ligand>
        <name>substrate</name>
    </ligand>
</feature>
<feature type="binding site" evidence="11">
    <location>
        <position position="350"/>
    </location>
    <ligand>
        <name>Zn(2+)</name>
        <dbReference type="ChEBI" id="CHEBI:29105"/>
        <note>catalytic</note>
    </ligand>
</feature>
<keyword evidence="15" id="KW-0732">Signal</keyword>
<dbReference type="InterPro" id="IPR042097">
    <property type="entry name" value="Aminopeptidase_N-like_N_sf"/>
</dbReference>
<feature type="compositionally biased region" description="Low complexity" evidence="14">
    <location>
        <begin position="22"/>
        <end position="44"/>
    </location>
</feature>
<dbReference type="RefSeq" id="WP_123421831.1">
    <property type="nucleotide sequence ID" value="NZ_RJUL01000006.1"/>
</dbReference>
<dbReference type="Gene3D" id="1.10.390.10">
    <property type="entry name" value="Neutral Protease Domain 2"/>
    <property type="match status" value="1"/>
</dbReference>
<evidence type="ECO:0000256" key="15">
    <source>
        <dbReference type="SAM" id="SignalP"/>
    </source>
</evidence>
<dbReference type="Gene3D" id="2.60.40.1730">
    <property type="entry name" value="tricorn interacting facor f3 domain"/>
    <property type="match status" value="1"/>
</dbReference>
<dbReference type="InterPro" id="IPR001930">
    <property type="entry name" value="Peptidase_M1"/>
</dbReference>
<dbReference type="Pfam" id="PF01433">
    <property type="entry name" value="Peptidase_M1"/>
    <property type="match status" value="1"/>
</dbReference>
<dbReference type="GO" id="GO:0008270">
    <property type="term" value="F:zinc ion binding"/>
    <property type="evidence" value="ECO:0007669"/>
    <property type="project" value="UniProtKB-UniRule"/>
</dbReference>
<dbReference type="AlphaFoldDB" id="A0A3N1P8R6"/>
<feature type="chain" id="PRO_5018233764" description="Aminopeptidase" evidence="15">
    <location>
        <begin position="22"/>
        <end position="880"/>
    </location>
</feature>
<dbReference type="InterPro" id="IPR034016">
    <property type="entry name" value="M1_APN-typ"/>
</dbReference>
<keyword evidence="4 13" id="KW-0645">Protease</keyword>
<feature type="binding site" evidence="11">
    <location>
        <position position="346"/>
    </location>
    <ligand>
        <name>Zn(2+)</name>
        <dbReference type="ChEBI" id="CHEBI:29105"/>
        <note>catalytic</note>
    </ligand>
</feature>
<feature type="binding site" evidence="10">
    <location>
        <position position="171"/>
    </location>
    <ligand>
        <name>substrate</name>
    </ligand>
</feature>
<dbReference type="PROSITE" id="PS51257">
    <property type="entry name" value="PROKAR_LIPOPROTEIN"/>
    <property type="match status" value="1"/>
</dbReference>
<evidence type="ECO:0000256" key="2">
    <source>
        <dbReference type="ARBA" id="ARBA00010136"/>
    </source>
</evidence>
<dbReference type="GO" id="GO:0043171">
    <property type="term" value="P:peptide catabolic process"/>
    <property type="evidence" value="ECO:0007669"/>
    <property type="project" value="TreeGrafter"/>
</dbReference>
<feature type="domain" description="Peptidase M1 membrane alanine aminopeptidase" evidence="16">
    <location>
        <begin position="275"/>
        <end position="485"/>
    </location>
</feature>
<dbReference type="GO" id="GO:0016020">
    <property type="term" value="C:membrane"/>
    <property type="evidence" value="ECO:0007669"/>
    <property type="project" value="TreeGrafter"/>
</dbReference>
<dbReference type="GO" id="GO:0070006">
    <property type="term" value="F:metalloaminopeptidase activity"/>
    <property type="evidence" value="ECO:0007669"/>
    <property type="project" value="TreeGrafter"/>
</dbReference>
<evidence type="ECO:0000256" key="13">
    <source>
        <dbReference type="RuleBase" id="RU364040"/>
    </source>
</evidence>
<name>A0A3N1P8R6_9GAMM</name>
<dbReference type="Pfam" id="PF11838">
    <property type="entry name" value="ERAP1_C"/>
    <property type="match status" value="1"/>
</dbReference>
<evidence type="ECO:0000256" key="3">
    <source>
        <dbReference type="ARBA" id="ARBA00022438"/>
    </source>
</evidence>
<dbReference type="InterPro" id="IPR014782">
    <property type="entry name" value="Peptidase_M1_dom"/>
</dbReference>
<evidence type="ECO:0000256" key="4">
    <source>
        <dbReference type="ARBA" id="ARBA00022670"/>
    </source>
</evidence>
<evidence type="ECO:0000256" key="1">
    <source>
        <dbReference type="ARBA" id="ARBA00000098"/>
    </source>
</evidence>
<evidence type="ECO:0000256" key="6">
    <source>
        <dbReference type="ARBA" id="ARBA00022801"/>
    </source>
</evidence>
<feature type="signal peptide" evidence="15">
    <location>
        <begin position="1"/>
        <end position="21"/>
    </location>
</feature>
<comment type="caution">
    <text evidence="19">The sequence shown here is derived from an EMBL/GenBank/DDBJ whole genome shotgun (WGS) entry which is preliminary data.</text>
</comment>
<comment type="cofactor">
    <cofactor evidence="11 13">
        <name>Zn(2+)</name>
        <dbReference type="ChEBI" id="CHEBI:29105"/>
    </cofactor>
    <text evidence="11 13">Binds 1 zinc ion per subunit.</text>
</comment>
<evidence type="ECO:0000256" key="10">
    <source>
        <dbReference type="PIRSR" id="PIRSR634016-2"/>
    </source>
</evidence>
<keyword evidence="6 13" id="KW-0378">Hydrolase</keyword>
<dbReference type="InterPro" id="IPR045357">
    <property type="entry name" value="Aminopeptidase_N-like_N"/>
</dbReference>
<evidence type="ECO:0000256" key="9">
    <source>
        <dbReference type="PIRSR" id="PIRSR634016-1"/>
    </source>
</evidence>
<feature type="binding site" evidence="11">
    <location>
        <position position="369"/>
    </location>
    <ligand>
        <name>Zn(2+)</name>
        <dbReference type="ChEBI" id="CHEBI:29105"/>
        <note>catalytic</note>
    </ligand>
</feature>
<keyword evidence="8 13" id="KW-0482">Metalloprotease</keyword>
<feature type="region of interest" description="Disordered" evidence="14">
    <location>
        <begin position="22"/>
        <end position="46"/>
    </location>
</feature>
<feature type="domain" description="Aminopeptidase N-like N-terminal" evidence="18">
    <location>
        <begin position="57"/>
        <end position="233"/>
    </location>
</feature>
<evidence type="ECO:0000259" key="16">
    <source>
        <dbReference type="Pfam" id="PF01433"/>
    </source>
</evidence>
<protein>
    <recommendedName>
        <fullName evidence="13">Aminopeptidase</fullName>
        <ecNumber evidence="13">3.4.11.-</ecNumber>
    </recommendedName>
</protein>
<dbReference type="InterPro" id="IPR027268">
    <property type="entry name" value="Peptidase_M4/M1_CTD_sf"/>
</dbReference>